<proteinExistence type="predicted"/>
<evidence type="ECO:0000313" key="1">
    <source>
        <dbReference type="EnsemblMetazoa" id="PPA46323.1"/>
    </source>
</evidence>
<dbReference type="EnsemblMetazoa" id="PPA46323.1">
    <property type="protein sequence ID" value="PPA46323.1"/>
    <property type="gene ID" value="WBGene00284692"/>
</dbReference>
<dbReference type="AlphaFoldDB" id="A0A2A6CE70"/>
<sequence>MQDHVAAAAELLIVLVNAVQVVLRVGAGIVAVLMDGSVKLVEASGGAIGQSDAVTMAVASYINCSLNEGRLMAMISLSNPAAHMN</sequence>
<dbReference type="Proteomes" id="UP000005239">
    <property type="component" value="Unassembled WGS sequence"/>
</dbReference>
<reference evidence="1" key="2">
    <citation type="submission" date="2022-06" db="UniProtKB">
        <authorList>
            <consortium name="EnsemblMetazoa"/>
        </authorList>
    </citation>
    <scope>IDENTIFICATION</scope>
    <source>
        <strain evidence="1">PS312</strain>
    </source>
</reference>
<protein>
    <submittedName>
        <fullName evidence="1">Uncharacterized protein</fullName>
    </submittedName>
</protein>
<keyword evidence="2" id="KW-1185">Reference proteome</keyword>
<reference evidence="2" key="1">
    <citation type="journal article" date="2008" name="Nat. Genet.">
        <title>The Pristionchus pacificus genome provides a unique perspective on nematode lifestyle and parasitism.</title>
        <authorList>
            <person name="Dieterich C."/>
            <person name="Clifton S.W."/>
            <person name="Schuster L.N."/>
            <person name="Chinwalla A."/>
            <person name="Delehaunty K."/>
            <person name="Dinkelacker I."/>
            <person name="Fulton L."/>
            <person name="Fulton R."/>
            <person name="Godfrey J."/>
            <person name="Minx P."/>
            <person name="Mitreva M."/>
            <person name="Roeseler W."/>
            <person name="Tian H."/>
            <person name="Witte H."/>
            <person name="Yang S.P."/>
            <person name="Wilson R.K."/>
            <person name="Sommer R.J."/>
        </authorList>
    </citation>
    <scope>NUCLEOTIDE SEQUENCE [LARGE SCALE GENOMIC DNA]</scope>
    <source>
        <strain evidence="2">PS312</strain>
    </source>
</reference>
<gene>
    <name evidence="1" type="primary">WBGene00284692</name>
</gene>
<accession>A0A8R1V4G6</accession>
<organism evidence="1 2">
    <name type="scientific">Pristionchus pacificus</name>
    <name type="common">Parasitic nematode worm</name>
    <dbReference type="NCBI Taxonomy" id="54126"/>
    <lineage>
        <taxon>Eukaryota</taxon>
        <taxon>Metazoa</taxon>
        <taxon>Ecdysozoa</taxon>
        <taxon>Nematoda</taxon>
        <taxon>Chromadorea</taxon>
        <taxon>Rhabditida</taxon>
        <taxon>Rhabditina</taxon>
        <taxon>Diplogasteromorpha</taxon>
        <taxon>Diplogasteroidea</taxon>
        <taxon>Neodiplogasteridae</taxon>
        <taxon>Pristionchus</taxon>
    </lineage>
</organism>
<name>A0A2A6CE70_PRIPA</name>
<evidence type="ECO:0000313" key="2">
    <source>
        <dbReference type="Proteomes" id="UP000005239"/>
    </source>
</evidence>
<accession>A0A2A6CE70</accession>